<feature type="domain" description="RNase NYN" evidence="2">
    <location>
        <begin position="52"/>
        <end position="163"/>
    </location>
</feature>
<evidence type="ECO:0000259" key="2">
    <source>
        <dbReference type="Pfam" id="PF11977"/>
    </source>
</evidence>
<keyword evidence="1" id="KW-0812">Transmembrane</keyword>
<dbReference type="AlphaFoldDB" id="A0A4R1NIH2"/>
<reference evidence="3 4" key="1">
    <citation type="submission" date="2019-03" db="EMBL/GenBank/DDBJ databases">
        <title>Genomic Encyclopedia of Archaeal and Bacterial Type Strains, Phase II (KMG-II): from individual species to whole genera.</title>
        <authorList>
            <person name="Goeker M."/>
        </authorList>
    </citation>
    <scope>NUCLEOTIDE SEQUENCE [LARGE SCALE GENOMIC DNA]</scope>
    <source>
        <strain evidence="3 4">DSM 26433</strain>
    </source>
</reference>
<proteinExistence type="predicted"/>
<sequence>MSEFFSQPEAGFVIAFMAAFACVAFLLSRIIRWLVVRLWTHLRRSSAEKAKADHVIVDGSNVLFWRDGEPDLQAVREVVDRLIAAELVPGVMFDANAGYLVADYYWDDAEFALALDVSPERVLVVPKGEPADATILRAAREMGARVVSKDKFRDWADEYPEVERDGFLIKGGFRKGKVWLEGL</sequence>
<keyword evidence="1" id="KW-0472">Membrane</keyword>
<evidence type="ECO:0000256" key="1">
    <source>
        <dbReference type="SAM" id="Phobius"/>
    </source>
</evidence>
<dbReference type="RefSeq" id="WP_243694256.1">
    <property type="nucleotide sequence ID" value="NZ_SMGR01000001.1"/>
</dbReference>
<protein>
    <submittedName>
        <fullName evidence="3">Zc3h12a-like ribonuclease protein</fullName>
    </submittedName>
</protein>
<dbReference type="EMBL" id="SMGR01000001">
    <property type="protein sequence ID" value="TCL08017.1"/>
    <property type="molecule type" value="Genomic_DNA"/>
</dbReference>
<dbReference type="Proteomes" id="UP000295673">
    <property type="component" value="Unassembled WGS sequence"/>
</dbReference>
<comment type="caution">
    <text evidence="3">The sequence shown here is derived from an EMBL/GenBank/DDBJ whole genome shotgun (WGS) entry which is preliminary data.</text>
</comment>
<dbReference type="Pfam" id="PF11977">
    <property type="entry name" value="RNase_Zc3h12a"/>
    <property type="match status" value="1"/>
</dbReference>
<organism evidence="3 4">
    <name type="scientific">Shimia isoporae</name>
    <dbReference type="NCBI Taxonomy" id="647720"/>
    <lineage>
        <taxon>Bacteria</taxon>
        <taxon>Pseudomonadati</taxon>
        <taxon>Pseudomonadota</taxon>
        <taxon>Alphaproteobacteria</taxon>
        <taxon>Rhodobacterales</taxon>
        <taxon>Roseobacteraceae</taxon>
    </lineage>
</organism>
<evidence type="ECO:0000313" key="3">
    <source>
        <dbReference type="EMBL" id="TCL08017.1"/>
    </source>
</evidence>
<name>A0A4R1NIH2_9RHOB</name>
<evidence type="ECO:0000313" key="4">
    <source>
        <dbReference type="Proteomes" id="UP000295673"/>
    </source>
</evidence>
<keyword evidence="4" id="KW-1185">Reference proteome</keyword>
<gene>
    <name evidence="3" type="ORF">BXY66_0048</name>
</gene>
<feature type="transmembrane region" description="Helical" evidence="1">
    <location>
        <begin position="12"/>
        <end position="35"/>
    </location>
</feature>
<keyword evidence="1" id="KW-1133">Transmembrane helix</keyword>
<accession>A0A4R1NIH2</accession>
<dbReference type="Gene3D" id="3.40.50.11980">
    <property type="match status" value="1"/>
</dbReference>
<dbReference type="InterPro" id="IPR021869">
    <property type="entry name" value="RNase_Zc3h12_NYN"/>
</dbReference>